<reference evidence="2 3" key="1">
    <citation type="submission" date="2020-04" db="EMBL/GenBank/DDBJ databases">
        <authorList>
            <person name="Yoon J."/>
        </authorList>
    </citation>
    <scope>NUCLEOTIDE SEQUENCE [LARGE SCALE GENOMIC DNA]</scope>
    <source>
        <strain evidence="2 3">KMU-166</strain>
    </source>
</reference>
<comment type="caution">
    <text evidence="2">The sequence shown here is derived from an EMBL/GenBank/DDBJ whole genome shotgun (WGS) entry which is preliminary data.</text>
</comment>
<keyword evidence="1" id="KW-0732">Signal</keyword>
<sequence>MKKLSLVALLLCLSACSKPIPFTDYIVENLLRDNLENLTQPPLFELREIIVVEKTDLGDRAEASVDVVLFFPESFETVVKAQQLQPNNMAYKQYRGSFGAFTAGEQQTHHAHYSFVRDGRKWRISSSRPLAEPTIQRAAE</sequence>
<dbReference type="Proteomes" id="UP000765845">
    <property type="component" value="Unassembled WGS sequence"/>
</dbReference>
<gene>
    <name evidence="2" type="ORF">HCU74_15710</name>
</gene>
<evidence type="ECO:0000256" key="1">
    <source>
        <dbReference type="SAM" id="SignalP"/>
    </source>
</evidence>
<feature type="chain" id="PRO_5047425815" description="DUF4440 domain-containing protein" evidence="1">
    <location>
        <begin position="20"/>
        <end position="140"/>
    </location>
</feature>
<accession>A0ABX1GIS1</accession>
<feature type="signal peptide" evidence="1">
    <location>
        <begin position="1"/>
        <end position="19"/>
    </location>
</feature>
<proteinExistence type="predicted"/>
<dbReference type="EMBL" id="JAAWWK010000006">
    <property type="protein sequence ID" value="NKI18855.1"/>
    <property type="molecule type" value="Genomic_DNA"/>
</dbReference>
<keyword evidence="3" id="KW-1185">Reference proteome</keyword>
<protein>
    <recommendedName>
        <fullName evidence="4">DUF4440 domain-containing protein</fullName>
    </recommendedName>
</protein>
<evidence type="ECO:0000313" key="3">
    <source>
        <dbReference type="Proteomes" id="UP000765845"/>
    </source>
</evidence>
<evidence type="ECO:0000313" key="2">
    <source>
        <dbReference type="EMBL" id="NKI18855.1"/>
    </source>
</evidence>
<evidence type="ECO:0008006" key="4">
    <source>
        <dbReference type="Google" id="ProtNLM"/>
    </source>
</evidence>
<name>A0ABX1GIS1_9GAMM</name>
<dbReference type="RefSeq" id="WP_168451375.1">
    <property type="nucleotide sequence ID" value="NZ_JAAWWK010000006.1"/>
</dbReference>
<organism evidence="2 3">
    <name type="scientific">Spongiibacter thalassae</name>
    <dbReference type="NCBI Taxonomy" id="2721624"/>
    <lineage>
        <taxon>Bacteria</taxon>
        <taxon>Pseudomonadati</taxon>
        <taxon>Pseudomonadota</taxon>
        <taxon>Gammaproteobacteria</taxon>
        <taxon>Cellvibrionales</taxon>
        <taxon>Spongiibacteraceae</taxon>
        <taxon>Spongiibacter</taxon>
    </lineage>
</organism>